<proteinExistence type="predicted"/>
<keyword evidence="1" id="KW-0614">Plasmid</keyword>
<geneLocation type="plasmid" evidence="2">
    <name>pnfsy08</name>
</geneLocation>
<keyword evidence="2" id="KW-1185">Reference proteome</keyword>
<accession>A0A2K8TB20</accession>
<dbReference type="KEGG" id="nfl:COO91_11107"/>
<evidence type="ECO:0000313" key="1">
    <source>
        <dbReference type="EMBL" id="AUB44860.1"/>
    </source>
</evidence>
<reference evidence="1 2" key="1">
    <citation type="submission" date="2017-11" db="EMBL/GenBank/DDBJ databases">
        <title>Complete genome of a free-living desiccation-tolerant cyanobacterium and its photosynthetic adaptation to extreme terrestrial habitat.</title>
        <authorList>
            <person name="Shang J."/>
        </authorList>
    </citation>
    <scope>NUCLEOTIDE SEQUENCE [LARGE SCALE GENOMIC DNA]</scope>
    <source>
        <strain evidence="1 2">CCNUN1</strain>
        <plasmid evidence="2">pnfsy08</plasmid>
    </source>
</reference>
<protein>
    <submittedName>
        <fullName evidence="1">Uncharacterized protein</fullName>
    </submittedName>
</protein>
<sequence length="51" mass="6128">MVNAREFAVKNFAYELKTYPNGRIMAKKRNFRKLAKLWHLNGIPMANFWQN</sequence>
<dbReference type="Proteomes" id="UP000232003">
    <property type="component" value="Plasmid pNFSY08"/>
</dbReference>
<organism evidence="1 2">
    <name type="scientific">Nostoc flagelliforme CCNUN1</name>
    <dbReference type="NCBI Taxonomy" id="2038116"/>
    <lineage>
        <taxon>Bacteria</taxon>
        <taxon>Bacillati</taxon>
        <taxon>Cyanobacteriota</taxon>
        <taxon>Cyanophyceae</taxon>
        <taxon>Nostocales</taxon>
        <taxon>Nostocaceae</taxon>
        <taxon>Nostoc</taxon>
    </lineage>
</organism>
<evidence type="ECO:0000313" key="2">
    <source>
        <dbReference type="Proteomes" id="UP000232003"/>
    </source>
</evidence>
<dbReference type="EMBL" id="CP024793">
    <property type="protein sequence ID" value="AUB44860.1"/>
    <property type="molecule type" value="Genomic_DNA"/>
</dbReference>
<gene>
    <name evidence="1" type="ORF">COO91_11107</name>
</gene>
<name>A0A2K8TB20_9NOSO</name>
<dbReference type="AlphaFoldDB" id="A0A2K8TB20"/>